<keyword evidence="2" id="KW-1185">Reference proteome</keyword>
<dbReference type="InterPro" id="IPR052709">
    <property type="entry name" value="Transposase-MT_Hybrid"/>
</dbReference>
<protein>
    <submittedName>
        <fullName evidence="1">Uncharacterized protein</fullName>
    </submittedName>
</protein>
<reference evidence="1 2" key="1">
    <citation type="submission" date="2022-01" db="EMBL/GenBank/DDBJ databases">
        <title>A chromosomal length assembly of Cordylochernes scorpioides.</title>
        <authorList>
            <person name="Zeh D."/>
            <person name="Zeh J."/>
        </authorList>
    </citation>
    <scope>NUCLEOTIDE SEQUENCE [LARGE SCALE GENOMIC DNA]</scope>
    <source>
        <strain evidence="1">IN4F17</strain>
        <tissue evidence="1">Whole Body</tissue>
    </source>
</reference>
<dbReference type="PANTHER" id="PTHR46060:SF1">
    <property type="entry name" value="MARINER MOS1 TRANSPOSASE-LIKE PROTEIN"/>
    <property type="match status" value="1"/>
</dbReference>
<dbReference type="Pfam" id="PF01359">
    <property type="entry name" value="Transposase_1"/>
    <property type="match status" value="1"/>
</dbReference>
<gene>
    <name evidence="1" type="ORF">LAZ67_3001608</name>
</gene>
<dbReference type="Gene3D" id="3.30.420.10">
    <property type="entry name" value="Ribonuclease H-like superfamily/Ribonuclease H"/>
    <property type="match status" value="1"/>
</dbReference>
<organism evidence="1 2">
    <name type="scientific">Cordylochernes scorpioides</name>
    <dbReference type="NCBI Taxonomy" id="51811"/>
    <lineage>
        <taxon>Eukaryota</taxon>
        <taxon>Metazoa</taxon>
        <taxon>Ecdysozoa</taxon>
        <taxon>Arthropoda</taxon>
        <taxon>Chelicerata</taxon>
        <taxon>Arachnida</taxon>
        <taxon>Pseudoscorpiones</taxon>
        <taxon>Cheliferoidea</taxon>
        <taxon>Chernetidae</taxon>
        <taxon>Cordylochernes</taxon>
    </lineage>
</organism>
<evidence type="ECO:0000313" key="1">
    <source>
        <dbReference type="EMBL" id="UYV64669.1"/>
    </source>
</evidence>
<dbReference type="InterPro" id="IPR001888">
    <property type="entry name" value="Transposase_1"/>
</dbReference>
<proteinExistence type="predicted"/>
<accession>A0ABY6K779</accession>
<name>A0ABY6K779_9ARAC</name>
<dbReference type="EMBL" id="CP092865">
    <property type="protein sequence ID" value="UYV64669.1"/>
    <property type="molecule type" value="Genomic_DNA"/>
</dbReference>
<dbReference type="Proteomes" id="UP001235939">
    <property type="component" value="Chromosome 03"/>
</dbReference>
<sequence length="366" mass="41650">MNIANEVLDSVRDDPNLLQRVITGDEAWVYGYDVETKAQSSQWKLPHEPRPKKARQVRSNVKVLLTVFFDCRGVVHHEFLSQGRTTTEEFLSSTPPIPVEDIENNRKVIEETHSELLVTQGKIRDFMLTSDVSEEELEHDDVEAMEYTFRYKTIYKKCLELVKPKVAASSSTTSEVSFTSSSHHRIKTSQDLGLSPIGQESVKHVVFGGHTSESVNQEYRVTLGHASGNFKMVAKPLDQQNICGNLPRLSRGPWMKELKARRIWVPDIGKDDKEIEIFLGCDVLGFIFMMKSCMMSNDLTASQTRFVWTSMGECQQGSDVSLAHHVTTMTISESSITNLWNLDVLGIMNLEVKQRDQRDALSRRYF</sequence>
<dbReference type="PANTHER" id="PTHR46060">
    <property type="entry name" value="MARINER MOS1 TRANSPOSASE-LIKE PROTEIN"/>
    <property type="match status" value="1"/>
</dbReference>
<evidence type="ECO:0000313" key="2">
    <source>
        <dbReference type="Proteomes" id="UP001235939"/>
    </source>
</evidence>
<dbReference type="InterPro" id="IPR036397">
    <property type="entry name" value="RNaseH_sf"/>
</dbReference>